<organism evidence="1">
    <name type="scientific">Anguilla anguilla</name>
    <name type="common">European freshwater eel</name>
    <name type="synonym">Muraena anguilla</name>
    <dbReference type="NCBI Taxonomy" id="7936"/>
    <lineage>
        <taxon>Eukaryota</taxon>
        <taxon>Metazoa</taxon>
        <taxon>Chordata</taxon>
        <taxon>Craniata</taxon>
        <taxon>Vertebrata</taxon>
        <taxon>Euteleostomi</taxon>
        <taxon>Actinopterygii</taxon>
        <taxon>Neopterygii</taxon>
        <taxon>Teleostei</taxon>
        <taxon>Anguilliformes</taxon>
        <taxon>Anguillidae</taxon>
        <taxon>Anguilla</taxon>
    </lineage>
</organism>
<name>A0A0E9P790_ANGAN</name>
<reference evidence="1" key="2">
    <citation type="journal article" date="2015" name="Fish Shellfish Immunol.">
        <title>Early steps in the European eel (Anguilla anguilla)-Vibrio vulnificus interaction in the gills: Role of the RtxA13 toxin.</title>
        <authorList>
            <person name="Callol A."/>
            <person name="Pajuelo D."/>
            <person name="Ebbesson L."/>
            <person name="Teles M."/>
            <person name="MacKenzie S."/>
            <person name="Amaro C."/>
        </authorList>
    </citation>
    <scope>NUCLEOTIDE SEQUENCE</scope>
</reference>
<protein>
    <submittedName>
        <fullName evidence="1">Uncharacterized protein</fullName>
    </submittedName>
</protein>
<reference evidence="1" key="1">
    <citation type="submission" date="2014-11" db="EMBL/GenBank/DDBJ databases">
        <authorList>
            <person name="Amaro Gonzalez C."/>
        </authorList>
    </citation>
    <scope>NUCLEOTIDE SEQUENCE</scope>
</reference>
<dbReference type="AlphaFoldDB" id="A0A0E9P790"/>
<accession>A0A0E9P790</accession>
<dbReference type="EMBL" id="GBXM01108076">
    <property type="protein sequence ID" value="JAH00501.1"/>
    <property type="molecule type" value="Transcribed_RNA"/>
</dbReference>
<sequence>MTPPVRGDNGGIVFFSVLVWRTKG</sequence>
<proteinExistence type="predicted"/>
<evidence type="ECO:0000313" key="1">
    <source>
        <dbReference type="EMBL" id="JAH00501.1"/>
    </source>
</evidence>